<gene>
    <name evidence="2" type="ORF">ROHU_021936</name>
</gene>
<comment type="similarity">
    <text evidence="1">Belongs to the SEC6 family.</text>
</comment>
<evidence type="ECO:0000313" key="3">
    <source>
        <dbReference type="Proteomes" id="UP000290572"/>
    </source>
</evidence>
<dbReference type="Gene3D" id="1.10.357.70">
    <property type="entry name" value="Exocyst complex component Sec6, C-terminal domain"/>
    <property type="match status" value="1"/>
</dbReference>
<evidence type="ECO:0000256" key="1">
    <source>
        <dbReference type="ARBA" id="ARBA00009447"/>
    </source>
</evidence>
<dbReference type="GO" id="GO:0000145">
    <property type="term" value="C:exocyst"/>
    <property type="evidence" value="ECO:0007669"/>
    <property type="project" value="InterPro"/>
</dbReference>
<dbReference type="GO" id="GO:0000149">
    <property type="term" value="F:SNARE binding"/>
    <property type="evidence" value="ECO:0007669"/>
    <property type="project" value="TreeGrafter"/>
</dbReference>
<sequence length="698" mass="80938">MPSGSGVEVSGETGLRILREILSEQLNPSAMPKINFSEEWHNKYLQEIDQFVENHFPKLPTERLQGSQEGQIQDFLKRTQNMIYDEVLRLTPALKDAGLLDHLKDSYSRHIFTNLDLLLNRDLSVKELFCLIVWGKDLFFSSESKLTVYDPLLLTGEFERAKQKLLQNLQIEMSTRLQCIFENEKKHVHNVDSIKEETFNSIHIDVIQILDYAIRDAKKAGQTLMHAVQILCCGELRSFVQKFVDAENERLKQVKITEKNSVHLFWIIKTCIQLRCYAEQITPDINNSDVYTSTIFMLQKLEGDASASVQKIMNSLAQENLESYFKKRNRHIDILMEAIQMQCACLPETASEIKTVVVKIAYNSVSKVYLECLMKTKFRNLEQCWENAEEKIKEDVQYFHETFSELNDIAAQNQLLQKMSKVLHYSDVDALKITCCELFKDFPQESEQFVPGLLRWKGVLSRQQIEMSTRLQCIFENEKKHVHNVDSITEETFNSIHIDVIQNLHYAILDAEKVGQTLIHAVQILCCGELRSFVQKYVDAEKEHLNKVKFTEKNFKHLFRIINTCMRLRYYAAQISPDKNNSDVYLSTICMLQNLEDGASSTVQNIMNGLAQENLVSHFKKRNRHIDILMEAIQTQCACLPETASEVKTVVVKIAYNSVSKVYLECLMKTKNLEECWGNAMEKIKEVFNIFMKHSLNW</sequence>
<protein>
    <submittedName>
        <fullName evidence="2">Exocyst complex component 3-like protein</fullName>
    </submittedName>
</protein>
<dbReference type="EMBL" id="QBIY01012510">
    <property type="protein sequence ID" value="RXN24796.1"/>
    <property type="molecule type" value="Genomic_DNA"/>
</dbReference>
<keyword evidence="3" id="KW-1185">Reference proteome</keyword>
<dbReference type="GO" id="GO:0006887">
    <property type="term" value="P:exocytosis"/>
    <property type="evidence" value="ECO:0007669"/>
    <property type="project" value="InterPro"/>
</dbReference>
<dbReference type="PANTHER" id="PTHR21292">
    <property type="entry name" value="EXOCYST COMPLEX COMPONENT SEC6-RELATED"/>
    <property type="match status" value="1"/>
</dbReference>
<name>A0A498N2Q6_LABRO</name>
<proteinExistence type="inferred from homology"/>
<dbReference type="InterPro" id="IPR042532">
    <property type="entry name" value="EXOC3/Sec6_C"/>
</dbReference>
<dbReference type="Proteomes" id="UP000290572">
    <property type="component" value="Unassembled WGS sequence"/>
</dbReference>
<accession>A0A498N2Q6</accession>
<dbReference type="InterPro" id="IPR010326">
    <property type="entry name" value="EXOC3/Sec6"/>
</dbReference>
<evidence type="ECO:0000313" key="2">
    <source>
        <dbReference type="EMBL" id="RXN24796.1"/>
    </source>
</evidence>
<dbReference type="STRING" id="84645.A0A498N2Q6"/>
<comment type="caution">
    <text evidence="2">The sequence shown here is derived from an EMBL/GenBank/DDBJ whole genome shotgun (WGS) entry which is preliminary data.</text>
</comment>
<dbReference type="PANTHER" id="PTHR21292:SF12">
    <property type="entry name" value="EXOCYST COMPLEX COMPONENT 3-LIKE PROTEIN"/>
    <property type="match status" value="1"/>
</dbReference>
<dbReference type="GO" id="GO:0051601">
    <property type="term" value="P:exocyst localization"/>
    <property type="evidence" value="ECO:0007669"/>
    <property type="project" value="TreeGrafter"/>
</dbReference>
<organism evidence="2 3">
    <name type="scientific">Labeo rohita</name>
    <name type="common">Indian major carp</name>
    <name type="synonym">Cyprinus rohita</name>
    <dbReference type="NCBI Taxonomy" id="84645"/>
    <lineage>
        <taxon>Eukaryota</taxon>
        <taxon>Metazoa</taxon>
        <taxon>Chordata</taxon>
        <taxon>Craniata</taxon>
        <taxon>Vertebrata</taxon>
        <taxon>Euteleostomi</taxon>
        <taxon>Actinopterygii</taxon>
        <taxon>Neopterygii</taxon>
        <taxon>Teleostei</taxon>
        <taxon>Ostariophysi</taxon>
        <taxon>Cypriniformes</taxon>
        <taxon>Cyprinidae</taxon>
        <taxon>Labeoninae</taxon>
        <taxon>Labeonini</taxon>
        <taxon>Labeo</taxon>
    </lineage>
</organism>
<reference evidence="2 3" key="1">
    <citation type="submission" date="2018-03" db="EMBL/GenBank/DDBJ databases">
        <title>Draft genome sequence of Rohu Carp (Labeo rohita).</title>
        <authorList>
            <person name="Das P."/>
            <person name="Kushwaha B."/>
            <person name="Joshi C.G."/>
            <person name="Kumar D."/>
            <person name="Nagpure N.S."/>
            <person name="Sahoo L."/>
            <person name="Das S.P."/>
            <person name="Bit A."/>
            <person name="Patnaik S."/>
            <person name="Meher P.K."/>
            <person name="Jayasankar P."/>
            <person name="Koringa P.G."/>
            <person name="Patel N.V."/>
            <person name="Hinsu A.T."/>
            <person name="Kumar R."/>
            <person name="Pandey M."/>
            <person name="Agarwal S."/>
            <person name="Srivastava S."/>
            <person name="Singh M."/>
            <person name="Iquebal M.A."/>
            <person name="Jaiswal S."/>
            <person name="Angadi U.B."/>
            <person name="Kumar N."/>
            <person name="Raza M."/>
            <person name="Shah T.M."/>
            <person name="Rai A."/>
            <person name="Jena J.K."/>
        </authorList>
    </citation>
    <scope>NUCLEOTIDE SEQUENCE [LARGE SCALE GENOMIC DNA]</scope>
    <source>
        <strain evidence="2">DASCIFA01</strain>
        <tissue evidence="2">Testis</tissue>
    </source>
</reference>
<dbReference type="AlphaFoldDB" id="A0A498N2Q6"/>